<evidence type="ECO:0000313" key="3">
    <source>
        <dbReference type="Proteomes" id="UP001207654"/>
    </source>
</evidence>
<sequence length="215" mass="23602">MKMQRFSLVIAVSLLGCGYLRNLFPHRAPLEDDESIVFPQFFERVPVKVGAQGETYEMDGEMLRALVIASNDYLPSNGRDIPCLSRKEAQFYRVIRQGSIIFVLINWNYAYCGYQYPPGLGSGMMYAISADGRILRRLVEGQPSGPIEPETPDDGGRWIRAEPGVSLTFDTIWNPPQDGGTAPSNPQSPPVPSPATDGGVPFTGEDASGGDSVWR</sequence>
<reference evidence="2 3" key="1">
    <citation type="submission" date="2022-11" db="EMBL/GenBank/DDBJ databases">
        <title>Minimal conservation of predation-associated metabolite biosynthetic gene clusters underscores biosynthetic potential of Myxococcota including descriptions for ten novel species: Archangium lansinium sp. nov., Myxococcus landrumus sp. nov., Nannocystis bai.</title>
        <authorList>
            <person name="Ahearne A."/>
            <person name="Stevens C."/>
            <person name="Phillips K."/>
        </authorList>
    </citation>
    <scope>NUCLEOTIDE SEQUENCE [LARGE SCALE GENOMIC DNA]</scope>
    <source>
        <strain evidence="2 3">MIWBW</strain>
    </source>
</reference>
<evidence type="ECO:0000256" key="1">
    <source>
        <dbReference type="SAM" id="MobiDB-lite"/>
    </source>
</evidence>
<dbReference type="PROSITE" id="PS51257">
    <property type="entry name" value="PROKAR_LIPOPROTEIN"/>
    <property type="match status" value="1"/>
</dbReference>
<gene>
    <name evidence="2" type="ORF">OV287_03020</name>
</gene>
<dbReference type="Proteomes" id="UP001207654">
    <property type="component" value="Unassembled WGS sequence"/>
</dbReference>
<dbReference type="EMBL" id="JAPNKA010000001">
    <property type="protein sequence ID" value="MCY1073444.1"/>
    <property type="molecule type" value="Genomic_DNA"/>
</dbReference>
<name>A0ABT3ZWK9_9BACT</name>
<evidence type="ECO:0008006" key="4">
    <source>
        <dbReference type="Google" id="ProtNLM"/>
    </source>
</evidence>
<dbReference type="RefSeq" id="WP_267532451.1">
    <property type="nucleotide sequence ID" value="NZ_JAPNKA010000001.1"/>
</dbReference>
<accession>A0ABT3ZWK9</accession>
<proteinExistence type="predicted"/>
<organism evidence="2 3">
    <name type="scientific">Archangium lansingense</name>
    <dbReference type="NCBI Taxonomy" id="2995310"/>
    <lineage>
        <taxon>Bacteria</taxon>
        <taxon>Pseudomonadati</taxon>
        <taxon>Myxococcota</taxon>
        <taxon>Myxococcia</taxon>
        <taxon>Myxococcales</taxon>
        <taxon>Cystobacterineae</taxon>
        <taxon>Archangiaceae</taxon>
        <taxon>Archangium</taxon>
    </lineage>
</organism>
<comment type="caution">
    <text evidence="2">The sequence shown here is derived from an EMBL/GenBank/DDBJ whole genome shotgun (WGS) entry which is preliminary data.</text>
</comment>
<keyword evidence="3" id="KW-1185">Reference proteome</keyword>
<protein>
    <recommendedName>
        <fullName evidence="4">Lipoprotein</fullName>
    </recommendedName>
</protein>
<evidence type="ECO:0000313" key="2">
    <source>
        <dbReference type="EMBL" id="MCY1073444.1"/>
    </source>
</evidence>
<feature type="region of interest" description="Disordered" evidence="1">
    <location>
        <begin position="169"/>
        <end position="215"/>
    </location>
</feature>